<sequence>MTREEQMQQLASFKAQFVAIVISIFIAPVISSVFISFIFMELSMFLPVLMFCWIGTLIIGVPVSIVLERAVRSVKRGKFVLSLLLHSAAGALVVALYVYYAFASENGSNAGGGFGGIEWFMCICGLINALVYCLCLYAFRSWAVNRRVNQQSNETSN</sequence>
<reference evidence="2 3" key="1">
    <citation type="submission" date="2017-07" db="EMBL/GenBank/DDBJ databases">
        <title>Paenibacillus herberti R33 genome sequencing and assembly.</title>
        <authorList>
            <person name="Su W."/>
        </authorList>
    </citation>
    <scope>NUCLEOTIDE SEQUENCE [LARGE SCALE GENOMIC DNA]</scope>
    <source>
        <strain evidence="2 3">R33</strain>
    </source>
</reference>
<protein>
    <recommendedName>
        <fullName evidence="4">Transmembrane protein</fullName>
    </recommendedName>
</protein>
<proteinExistence type="predicted"/>
<dbReference type="EMBL" id="NMUQ01000003">
    <property type="protein sequence ID" value="OXM13585.1"/>
    <property type="molecule type" value="Genomic_DNA"/>
</dbReference>
<feature type="transmembrane region" description="Helical" evidence="1">
    <location>
        <begin position="117"/>
        <end position="139"/>
    </location>
</feature>
<evidence type="ECO:0000313" key="3">
    <source>
        <dbReference type="Proteomes" id="UP000215145"/>
    </source>
</evidence>
<name>A0A229NV25_9BACL</name>
<dbReference type="RefSeq" id="WP_089526289.1">
    <property type="nucleotide sequence ID" value="NZ_NMUQ01000003.1"/>
</dbReference>
<evidence type="ECO:0000313" key="2">
    <source>
        <dbReference type="EMBL" id="OXM13585.1"/>
    </source>
</evidence>
<keyword evidence="1" id="KW-1133">Transmembrane helix</keyword>
<comment type="caution">
    <text evidence="2">The sequence shown here is derived from an EMBL/GenBank/DDBJ whole genome shotgun (WGS) entry which is preliminary data.</text>
</comment>
<organism evidence="2 3">
    <name type="scientific">Paenibacillus herberti</name>
    <dbReference type="NCBI Taxonomy" id="1619309"/>
    <lineage>
        <taxon>Bacteria</taxon>
        <taxon>Bacillati</taxon>
        <taxon>Bacillota</taxon>
        <taxon>Bacilli</taxon>
        <taxon>Bacillales</taxon>
        <taxon>Paenibacillaceae</taxon>
        <taxon>Paenibacillus</taxon>
    </lineage>
</organism>
<feature type="transmembrane region" description="Helical" evidence="1">
    <location>
        <begin position="17"/>
        <end position="39"/>
    </location>
</feature>
<dbReference type="OrthoDB" id="9839009at2"/>
<evidence type="ECO:0000256" key="1">
    <source>
        <dbReference type="SAM" id="Phobius"/>
    </source>
</evidence>
<dbReference type="AlphaFoldDB" id="A0A229NV25"/>
<feature type="transmembrane region" description="Helical" evidence="1">
    <location>
        <begin position="45"/>
        <end position="67"/>
    </location>
</feature>
<evidence type="ECO:0008006" key="4">
    <source>
        <dbReference type="Google" id="ProtNLM"/>
    </source>
</evidence>
<dbReference type="Proteomes" id="UP000215145">
    <property type="component" value="Unassembled WGS sequence"/>
</dbReference>
<keyword evidence="1" id="KW-0472">Membrane</keyword>
<feature type="transmembrane region" description="Helical" evidence="1">
    <location>
        <begin position="79"/>
        <end position="102"/>
    </location>
</feature>
<keyword evidence="1" id="KW-0812">Transmembrane</keyword>
<accession>A0A229NV25</accession>
<keyword evidence="3" id="KW-1185">Reference proteome</keyword>
<gene>
    <name evidence="2" type="ORF">CGZ75_21380</name>
</gene>